<dbReference type="GO" id="GO:0022857">
    <property type="term" value="F:transmembrane transporter activity"/>
    <property type="evidence" value="ECO:0007669"/>
    <property type="project" value="InterPro"/>
</dbReference>
<name>A0A6J6MQG5_9ZZZZ</name>
<dbReference type="InterPro" id="IPR017196">
    <property type="entry name" value="ECF_substrate-spec_UCP037395"/>
</dbReference>
<reference evidence="2" key="1">
    <citation type="submission" date="2020-05" db="EMBL/GenBank/DDBJ databases">
        <authorList>
            <person name="Chiriac C."/>
            <person name="Salcher M."/>
            <person name="Ghai R."/>
            <person name="Kavagutti S V."/>
        </authorList>
    </citation>
    <scope>NUCLEOTIDE SEQUENCE</scope>
</reference>
<proteinExistence type="predicted"/>
<feature type="transmembrane region" description="Helical" evidence="1">
    <location>
        <begin position="180"/>
        <end position="201"/>
    </location>
</feature>
<keyword evidence="1" id="KW-1133">Transmembrane helix</keyword>
<gene>
    <name evidence="2" type="ORF">UFOPK2242_01682</name>
</gene>
<feature type="transmembrane region" description="Helical" evidence="1">
    <location>
        <begin position="104"/>
        <end position="121"/>
    </location>
</feature>
<organism evidence="2">
    <name type="scientific">freshwater metagenome</name>
    <dbReference type="NCBI Taxonomy" id="449393"/>
    <lineage>
        <taxon>unclassified sequences</taxon>
        <taxon>metagenomes</taxon>
        <taxon>ecological metagenomes</taxon>
    </lineage>
</organism>
<dbReference type="Pfam" id="PF12822">
    <property type="entry name" value="ECF_trnsprt"/>
    <property type="match status" value="1"/>
</dbReference>
<feature type="transmembrane region" description="Helical" evidence="1">
    <location>
        <begin position="56"/>
        <end position="73"/>
    </location>
</feature>
<accession>A0A6J6MQG5</accession>
<feature type="transmembrane region" description="Helical" evidence="1">
    <location>
        <begin position="23"/>
        <end position="41"/>
    </location>
</feature>
<evidence type="ECO:0000313" key="2">
    <source>
        <dbReference type="EMBL" id="CAB4674875.1"/>
    </source>
</evidence>
<feature type="transmembrane region" description="Helical" evidence="1">
    <location>
        <begin position="234"/>
        <end position="256"/>
    </location>
</feature>
<feature type="transmembrane region" description="Helical" evidence="1">
    <location>
        <begin position="150"/>
        <end position="168"/>
    </location>
</feature>
<dbReference type="AlphaFoldDB" id="A0A6J6MQG5"/>
<protein>
    <submittedName>
        <fullName evidence="2">Unannotated protein</fullName>
    </submittedName>
</protein>
<keyword evidence="1" id="KW-0472">Membrane</keyword>
<dbReference type="EMBL" id="CAEZWM010000298">
    <property type="protein sequence ID" value="CAB4674875.1"/>
    <property type="molecule type" value="Genomic_DNA"/>
</dbReference>
<evidence type="ECO:0000256" key="1">
    <source>
        <dbReference type="SAM" id="Phobius"/>
    </source>
</evidence>
<keyword evidence="1" id="KW-0812">Transmembrane</keyword>
<dbReference type="InterPro" id="IPR024529">
    <property type="entry name" value="ECF_trnsprt_substrate-spec"/>
</dbReference>
<dbReference type="Gene3D" id="1.10.1760.20">
    <property type="match status" value="1"/>
</dbReference>
<dbReference type="PIRSF" id="PIRSF037395">
    <property type="entry name" value="UCP037395_ABCper"/>
    <property type="match status" value="1"/>
</dbReference>
<sequence length="273" mass="29028">MSTAPTSEIKDRSFGLSSARPRFVYLLITILGVGAFLYPFWLPQDALPNSAHAGDAPLLAALVGVIVLAALALEIRRGTMNGATVAILGVLAATSGLLRLLDLPGGGSGIFFLIILAGAAFGPRFGMLLGLASMSVSALVTGGIGPWLPFQMLALGWMGAGAGFLGIITQRMDKRVEVIILAGYGWIWGFLYGAILNLWFWPFARDGGALSWEPGLSFVETLHRYWAFYVGTSLAWDAAGALANALIILVIGVAVMQTLRRFAHRLEPVVVLQ</sequence>